<proteinExistence type="predicted"/>
<dbReference type="EMBL" id="ML143484">
    <property type="protein sequence ID" value="TBU24245.1"/>
    <property type="molecule type" value="Genomic_DNA"/>
</dbReference>
<organism evidence="1">
    <name type="scientific">Dichomitus squalens</name>
    <dbReference type="NCBI Taxonomy" id="114155"/>
    <lineage>
        <taxon>Eukaryota</taxon>
        <taxon>Fungi</taxon>
        <taxon>Dikarya</taxon>
        <taxon>Basidiomycota</taxon>
        <taxon>Agaricomycotina</taxon>
        <taxon>Agaricomycetes</taxon>
        <taxon>Polyporales</taxon>
        <taxon>Polyporaceae</taxon>
        <taxon>Dichomitus</taxon>
    </lineage>
</organism>
<dbReference type="AlphaFoldDB" id="A0A4Q9MAN4"/>
<reference evidence="1" key="1">
    <citation type="submission" date="2019-01" db="EMBL/GenBank/DDBJ databases">
        <title>Draft genome sequences of three monokaryotic isolates of the white-rot basidiomycete fungus Dichomitus squalens.</title>
        <authorList>
            <consortium name="DOE Joint Genome Institute"/>
            <person name="Lopez S.C."/>
            <person name="Andreopoulos B."/>
            <person name="Pangilinan J."/>
            <person name="Lipzen A."/>
            <person name="Riley R."/>
            <person name="Ahrendt S."/>
            <person name="Ng V."/>
            <person name="Barry K."/>
            <person name="Daum C."/>
            <person name="Grigoriev I.V."/>
            <person name="Hilden K.S."/>
            <person name="Makela M.R."/>
            <person name="de Vries R.P."/>
        </authorList>
    </citation>
    <scope>NUCLEOTIDE SEQUENCE [LARGE SCALE GENOMIC DNA]</scope>
    <source>
        <strain evidence="1">OM18370.1</strain>
    </source>
</reference>
<name>A0A4Q9MAN4_9APHY</name>
<evidence type="ECO:0000313" key="1">
    <source>
        <dbReference type="EMBL" id="TBU24245.1"/>
    </source>
</evidence>
<gene>
    <name evidence="1" type="ORF">BD311DRAFT_567591</name>
</gene>
<dbReference type="Proteomes" id="UP000292957">
    <property type="component" value="Unassembled WGS sequence"/>
</dbReference>
<protein>
    <submittedName>
        <fullName evidence="1">Uncharacterized protein</fullName>
    </submittedName>
</protein>
<sequence>MWHCPKHLSSGWKPFRFEREGGCTRPRDFSSRGKRPGFEYVRHFTCLIGTAEAFARGSRLRACRSATSIVHSRFTSIPVSYAMLCRTDLHSCFMGERLVL</sequence>
<accession>A0A4Q9MAN4</accession>